<dbReference type="Proteomes" id="UP001182355">
    <property type="component" value="Unassembled WGS sequence"/>
</dbReference>
<evidence type="ECO:0000313" key="3">
    <source>
        <dbReference type="Proteomes" id="UP000041356"/>
    </source>
</evidence>
<name>A0A9P1V0I3_YEREN</name>
<dbReference type="RefSeq" id="WP_046694919.1">
    <property type="nucleotide sequence ID" value="NZ_CP009456.1"/>
</dbReference>
<dbReference type="EMBL" id="CPZF01000004">
    <property type="protein sequence ID" value="CNF62267.1"/>
    <property type="molecule type" value="Genomic_DNA"/>
</dbReference>
<evidence type="ECO:0000313" key="2">
    <source>
        <dbReference type="EMBL" id="ELI8103345.1"/>
    </source>
</evidence>
<evidence type="ECO:0000313" key="1">
    <source>
        <dbReference type="EMBL" id="CNF62267.1"/>
    </source>
</evidence>
<organism evidence="1 3">
    <name type="scientific">Yersinia enterocolitica</name>
    <dbReference type="NCBI Taxonomy" id="630"/>
    <lineage>
        <taxon>Bacteria</taxon>
        <taxon>Pseudomonadati</taxon>
        <taxon>Pseudomonadota</taxon>
        <taxon>Gammaproteobacteria</taxon>
        <taxon>Enterobacterales</taxon>
        <taxon>Yersiniaceae</taxon>
        <taxon>Yersinia</taxon>
    </lineage>
</organism>
<gene>
    <name evidence="1" type="ORF">ERS137939_01933</name>
    <name evidence="2" type="ORF">RSF11_003076</name>
</gene>
<comment type="caution">
    <text evidence="1">The sequence shown here is derived from an EMBL/GenBank/DDBJ whole genome shotgun (WGS) entry which is preliminary data.</text>
</comment>
<sequence>MSERFQNKSGEDILIENFPEEGMNTELHAVGESFGVIKTMVALKTELIGQRIFHEGVNVFYLLSNNAVFL</sequence>
<proteinExistence type="predicted"/>
<reference evidence="1 3" key="1">
    <citation type="submission" date="2015-03" db="EMBL/GenBank/DDBJ databases">
        <authorList>
            <consortium name="Pathogen Informatics"/>
            <person name="Murphy D."/>
        </authorList>
    </citation>
    <scope>NUCLEOTIDE SEQUENCE [LARGE SCALE GENOMIC DNA]</scope>
    <source>
        <strain evidence="1 3">IP27818</strain>
    </source>
</reference>
<dbReference type="AlphaFoldDB" id="A0A9P1V0I3"/>
<dbReference type="KEGG" id="yef:FORC2_1805"/>
<dbReference type="Proteomes" id="UP000041356">
    <property type="component" value="Unassembled WGS sequence"/>
</dbReference>
<dbReference type="EMBL" id="ABNAVX010000017">
    <property type="protein sequence ID" value="ELI8103345.1"/>
    <property type="molecule type" value="Genomic_DNA"/>
</dbReference>
<protein>
    <submittedName>
        <fullName evidence="1">Uncharacterized protein</fullName>
    </submittedName>
</protein>
<accession>A0A9P1V0I3</accession>
<reference evidence="2" key="2">
    <citation type="submission" date="2023-02" db="EMBL/GenBank/DDBJ databases">
        <authorList>
            <person name="Ashton P.M."/>
            <person name="Dallman T."/>
            <person name="Nair S."/>
            <person name="De Pinna E."/>
            <person name="Peters T."/>
            <person name="Grant K."/>
        </authorList>
    </citation>
    <scope>NUCLEOTIDE SEQUENCE</scope>
    <source>
        <strain evidence="2">01103883</strain>
    </source>
</reference>